<evidence type="ECO:0000313" key="15">
    <source>
        <dbReference type="Proteomes" id="UP000037237"/>
    </source>
</evidence>
<dbReference type="FunFam" id="3.40.50.620:FF:000130">
    <property type="entry name" value="Cysteine--tRNA ligase"/>
    <property type="match status" value="1"/>
</dbReference>
<feature type="binding site" evidence="12">
    <location>
        <position position="247"/>
    </location>
    <ligand>
        <name>Zn(2+)</name>
        <dbReference type="ChEBI" id="CHEBI:29105"/>
    </ligand>
</feature>
<feature type="short sequence motif" description="'KMSKS' region" evidence="12">
    <location>
        <begin position="276"/>
        <end position="280"/>
    </location>
</feature>
<protein>
    <recommendedName>
        <fullName evidence="12">Cysteine--tRNA ligase</fullName>
        <ecNumber evidence="12">6.1.1.16</ecNumber>
    </recommendedName>
    <alternativeName>
        <fullName evidence="12">Cysteinyl-tRNA synthetase</fullName>
        <shortName evidence="12">CysRS</shortName>
    </alternativeName>
</protein>
<evidence type="ECO:0000256" key="4">
    <source>
        <dbReference type="ARBA" id="ARBA00022598"/>
    </source>
</evidence>
<dbReference type="InterPro" id="IPR032678">
    <property type="entry name" value="tRNA-synt_1_cat_dom"/>
</dbReference>
<dbReference type="EC" id="6.1.1.16" evidence="12"/>
<dbReference type="PRINTS" id="PR00983">
    <property type="entry name" value="TRNASYNTHCYS"/>
</dbReference>
<dbReference type="InterPro" id="IPR015803">
    <property type="entry name" value="Cys-tRNA-ligase"/>
</dbReference>
<comment type="caution">
    <text evidence="14">The sequence shown here is derived from an EMBL/GenBank/DDBJ whole genome shotgun (WGS) entry which is preliminary data.</text>
</comment>
<proteinExistence type="inferred from homology"/>
<dbReference type="SUPFAM" id="SSF52374">
    <property type="entry name" value="Nucleotidylyl transferase"/>
    <property type="match status" value="1"/>
</dbReference>
<dbReference type="AlphaFoldDB" id="A0A0M0BWT4"/>
<keyword evidence="10 12" id="KW-0030">Aminoacyl-tRNA synthetase</keyword>
<evidence type="ECO:0000256" key="3">
    <source>
        <dbReference type="ARBA" id="ARBA00022490"/>
    </source>
</evidence>
<dbReference type="InterPro" id="IPR024909">
    <property type="entry name" value="Cys-tRNA/MSH_ligase"/>
</dbReference>
<evidence type="ECO:0000256" key="10">
    <source>
        <dbReference type="ARBA" id="ARBA00023146"/>
    </source>
</evidence>
<dbReference type="Gene3D" id="3.40.50.620">
    <property type="entry name" value="HUPs"/>
    <property type="match status" value="1"/>
</dbReference>
<sequence length="484" mass="56379">MVLRIFNTISGELKEFKPLIDKQVGVYVCGPTVYDWAHLGHARTYIAFDVIVRWLEFRGFKVLYIQNITDVGHLTIDTSEDKIVKRAAEKKVEPMKLVEFYMREYFKDLDALGVKRPDISPRATGHLIEMIEAIQKLIKKGYAYERNGNVFFDVSKTKDYGKLSKIKIEATLEGSRFEVHEDKKNPRDFALWKRSEPDTVLKWWSPWGTGFPGWHIECAIMGLKYLGNQIDIHGGARDLIFPHHENEIAQSEAITGEKPFVKYWMHTGFLKINGEKMAKSLNNFITVRDALEKYSAEAIRLFVLSTHYRNEIDFTDKKLIEAQSNMKRIYNTLDVLEDAKKVSLKREMNDNEKMFRKVVEKLRKDFVNAMDEDFNTPKALASIFEMSKEINKFIDENKQVSHQTLEKTHQIFSEINKALGLYKKEKTKDVEGKVVDDLMQLLFELREKLRKKGDYSLSDEIRTRLKESGLIIEDTVEGPKWKLA</sequence>
<dbReference type="NCBIfam" id="TIGR00435">
    <property type="entry name" value="cysS"/>
    <property type="match status" value="1"/>
</dbReference>
<feature type="short sequence motif" description="'HIGH' region" evidence="12">
    <location>
        <begin position="31"/>
        <end position="41"/>
    </location>
</feature>
<dbReference type="Pfam" id="PF01406">
    <property type="entry name" value="tRNA-synt_1e"/>
    <property type="match status" value="1"/>
</dbReference>
<dbReference type="GO" id="GO:0005737">
    <property type="term" value="C:cytoplasm"/>
    <property type="evidence" value="ECO:0007669"/>
    <property type="project" value="UniProtKB-SubCell"/>
</dbReference>
<accession>A0A0M0BWT4</accession>
<dbReference type="InterPro" id="IPR009080">
    <property type="entry name" value="tRNAsynth_Ia_anticodon-bd"/>
</dbReference>
<keyword evidence="5 12" id="KW-0479">Metal-binding</keyword>
<dbReference type="CDD" id="cd00672">
    <property type="entry name" value="CysRS_core"/>
    <property type="match status" value="1"/>
</dbReference>
<dbReference type="PANTHER" id="PTHR10890:SF3">
    <property type="entry name" value="CYSTEINE--TRNA LIGASE, CYTOPLASMIC"/>
    <property type="match status" value="1"/>
</dbReference>
<evidence type="ECO:0000256" key="8">
    <source>
        <dbReference type="ARBA" id="ARBA00022840"/>
    </source>
</evidence>
<evidence type="ECO:0000256" key="9">
    <source>
        <dbReference type="ARBA" id="ARBA00022917"/>
    </source>
</evidence>
<keyword evidence="9 12" id="KW-0648">Protein biosynthesis</keyword>
<feature type="domain" description="Cysteinyl-tRNA synthetase class Ia DALR" evidence="13">
    <location>
        <begin position="365"/>
        <end position="430"/>
    </location>
</feature>
<feature type="binding site" evidence="12">
    <location>
        <position position="243"/>
    </location>
    <ligand>
        <name>Zn(2+)</name>
        <dbReference type="ChEBI" id="CHEBI:29105"/>
    </ligand>
</feature>
<dbReference type="SMART" id="SM00840">
    <property type="entry name" value="DALR_2"/>
    <property type="match status" value="1"/>
</dbReference>
<dbReference type="SUPFAM" id="SSF47323">
    <property type="entry name" value="Anticodon-binding domain of a subclass of class I aminoacyl-tRNA synthetases"/>
    <property type="match status" value="1"/>
</dbReference>
<reference evidence="14 15" key="1">
    <citation type="submission" date="2015-06" db="EMBL/GenBank/DDBJ databases">
        <title>New insights into the roles of widespread benthic archaea in carbon and nitrogen cycling.</title>
        <authorList>
            <person name="Lazar C.S."/>
            <person name="Baker B.J."/>
            <person name="Seitz K.W."/>
            <person name="Hyde A.S."/>
            <person name="Dick G.J."/>
            <person name="Hinrichs K.-U."/>
            <person name="Teske A.P."/>
        </authorList>
    </citation>
    <scope>NUCLEOTIDE SEQUENCE [LARGE SCALE GENOMIC DNA]</scope>
    <source>
        <strain evidence="14">SG8-32-1</strain>
    </source>
</reference>
<evidence type="ECO:0000256" key="2">
    <source>
        <dbReference type="ARBA" id="ARBA00005594"/>
    </source>
</evidence>
<comment type="subcellular location">
    <subcellularLocation>
        <location evidence="1 12">Cytoplasm</location>
    </subcellularLocation>
</comment>
<keyword evidence="6 12" id="KW-0547">Nucleotide-binding</keyword>
<name>A0A0M0BWT4_9ARCH</name>
<dbReference type="HAMAP" id="MF_00041">
    <property type="entry name" value="Cys_tRNA_synth"/>
    <property type="match status" value="1"/>
</dbReference>
<comment type="catalytic activity">
    <reaction evidence="11 12">
        <text>tRNA(Cys) + L-cysteine + ATP = L-cysteinyl-tRNA(Cys) + AMP + diphosphate</text>
        <dbReference type="Rhea" id="RHEA:17773"/>
        <dbReference type="Rhea" id="RHEA-COMP:9661"/>
        <dbReference type="Rhea" id="RHEA-COMP:9679"/>
        <dbReference type="ChEBI" id="CHEBI:30616"/>
        <dbReference type="ChEBI" id="CHEBI:33019"/>
        <dbReference type="ChEBI" id="CHEBI:35235"/>
        <dbReference type="ChEBI" id="CHEBI:78442"/>
        <dbReference type="ChEBI" id="CHEBI:78517"/>
        <dbReference type="ChEBI" id="CHEBI:456215"/>
        <dbReference type="EC" id="6.1.1.16"/>
    </reaction>
</comment>
<evidence type="ECO:0000256" key="7">
    <source>
        <dbReference type="ARBA" id="ARBA00022833"/>
    </source>
</evidence>
<dbReference type="PATRIC" id="fig|1685124.3.peg.360"/>
<feature type="binding site" evidence="12">
    <location>
        <position position="218"/>
    </location>
    <ligand>
        <name>Zn(2+)</name>
        <dbReference type="ChEBI" id="CHEBI:29105"/>
    </ligand>
</feature>
<evidence type="ECO:0000256" key="6">
    <source>
        <dbReference type="ARBA" id="ARBA00022741"/>
    </source>
</evidence>
<feature type="binding site" evidence="12">
    <location>
        <position position="29"/>
    </location>
    <ligand>
        <name>Zn(2+)</name>
        <dbReference type="ChEBI" id="CHEBI:29105"/>
    </ligand>
</feature>
<organism evidence="14 15">
    <name type="scientific">miscellaneous Crenarchaeota group-1 archaeon SG8-32-1</name>
    <dbReference type="NCBI Taxonomy" id="1685124"/>
    <lineage>
        <taxon>Archaea</taxon>
        <taxon>Candidatus Bathyarchaeota</taxon>
        <taxon>MCG-1</taxon>
    </lineage>
</organism>
<dbReference type="EMBL" id="LFWU01000043">
    <property type="protein sequence ID" value="KON33052.1"/>
    <property type="molecule type" value="Genomic_DNA"/>
</dbReference>
<gene>
    <name evidence="12" type="primary">cysS</name>
    <name evidence="14" type="ORF">AC477_02100</name>
</gene>
<keyword evidence="8 12" id="KW-0067">ATP-binding</keyword>
<evidence type="ECO:0000259" key="13">
    <source>
        <dbReference type="SMART" id="SM00840"/>
    </source>
</evidence>
<dbReference type="PANTHER" id="PTHR10890">
    <property type="entry name" value="CYSTEINYL-TRNA SYNTHETASE"/>
    <property type="match status" value="1"/>
</dbReference>
<evidence type="ECO:0000256" key="1">
    <source>
        <dbReference type="ARBA" id="ARBA00004496"/>
    </source>
</evidence>
<dbReference type="InterPro" id="IPR015273">
    <property type="entry name" value="Cys-tRNA-synt_Ia_DALR"/>
</dbReference>
<dbReference type="InterPro" id="IPR014729">
    <property type="entry name" value="Rossmann-like_a/b/a_fold"/>
</dbReference>
<keyword evidence="7 12" id="KW-0862">Zinc</keyword>
<keyword evidence="3 12" id="KW-0963">Cytoplasm</keyword>
<dbReference type="Proteomes" id="UP000037237">
    <property type="component" value="Unassembled WGS sequence"/>
</dbReference>
<evidence type="ECO:0000256" key="5">
    <source>
        <dbReference type="ARBA" id="ARBA00022723"/>
    </source>
</evidence>
<dbReference type="GO" id="GO:0005524">
    <property type="term" value="F:ATP binding"/>
    <property type="evidence" value="ECO:0007669"/>
    <property type="project" value="UniProtKB-UniRule"/>
</dbReference>
<dbReference type="Pfam" id="PF09190">
    <property type="entry name" value="DALR_2"/>
    <property type="match status" value="1"/>
</dbReference>
<dbReference type="GO" id="GO:0004817">
    <property type="term" value="F:cysteine-tRNA ligase activity"/>
    <property type="evidence" value="ECO:0007669"/>
    <property type="project" value="UniProtKB-UniRule"/>
</dbReference>
<keyword evidence="4 12" id="KW-0436">Ligase</keyword>
<dbReference type="Gene3D" id="1.20.120.1910">
    <property type="entry name" value="Cysteine-tRNA ligase, C-terminal anti-codon recognition domain"/>
    <property type="match status" value="1"/>
</dbReference>
<dbReference type="GO" id="GO:0008270">
    <property type="term" value="F:zinc ion binding"/>
    <property type="evidence" value="ECO:0007669"/>
    <property type="project" value="UniProtKB-UniRule"/>
</dbReference>
<evidence type="ECO:0000256" key="11">
    <source>
        <dbReference type="ARBA" id="ARBA00047398"/>
    </source>
</evidence>
<comment type="cofactor">
    <cofactor evidence="12">
        <name>Zn(2+)</name>
        <dbReference type="ChEBI" id="CHEBI:29105"/>
    </cofactor>
    <text evidence="12">Binds 1 zinc ion per subunit.</text>
</comment>
<evidence type="ECO:0000256" key="12">
    <source>
        <dbReference type="HAMAP-Rule" id="MF_00041"/>
    </source>
</evidence>
<feature type="binding site" evidence="12">
    <location>
        <position position="279"/>
    </location>
    <ligand>
        <name>ATP</name>
        <dbReference type="ChEBI" id="CHEBI:30616"/>
    </ligand>
</feature>
<comment type="similarity">
    <text evidence="2 12">Belongs to the class-I aminoacyl-tRNA synthetase family.</text>
</comment>
<evidence type="ECO:0000313" key="14">
    <source>
        <dbReference type="EMBL" id="KON33052.1"/>
    </source>
</evidence>
<dbReference type="GO" id="GO:0006423">
    <property type="term" value="P:cysteinyl-tRNA aminoacylation"/>
    <property type="evidence" value="ECO:0007669"/>
    <property type="project" value="UniProtKB-UniRule"/>
</dbReference>